<organism evidence="3 4">
    <name type="scientific">Sphaerisporangium melleum</name>
    <dbReference type="NCBI Taxonomy" id="321316"/>
    <lineage>
        <taxon>Bacteria</taxon>
        <taxon>Bacillati</taxon>
        <taxon>Actinomycetota</taxon>
        <taxon>Actinomycetes</taxon>
        <taxon>Streptosporangiales</taxon>
        <taxon>Streptosporangiaceae</taxon>
        <taxon>Sphaerisporangium</taxon>
    </lineage>
</organism>
<accession>A0A917RE45</accession>
<evidence type="ECO:0000256" key="1">
    <source>
        <dbReference type="SAM" id="MobiDB-lite"/>
    </source>
</evidence>
<dbReference type="RefSeq" id="WP_189165690.1">
    <property type="nucleotide sequence ID" value="NZ_BMNT01000031.1"/>
</dbReference>
<reference evidence="3" key="1">
    <citation type="journal article" date="2014" name="Int. J. Syst. Evol. Microbiol.">
        <title>Complete genome sequence of Corynebacterium casei LMG S-19264T (=DSM 44701T), isolated from a smear-ripened cheese.</title>
        <authorList>
            <consortium name="US DOE Joint Genome Institute (JGI-PGF)"/>
            <person name="Walter F."/>
            <person name="Albersmeier A."/>
            <person name="Kalinowski J."/>
            <person name="Ruckert C."/>
        </authorList>
    </citation>
    <scope>NUCLEOTIDE SEQUENCE</scope>
    <source>
        <strain evidence="3">JCM 13064</strain>
    </source>
</reference>
<dbReference type="AlphaFoldDB" id="A0A917RE45"/>
<dbReference type="EMBL" id="BMNT01000031">
    <property type="protein sequence ID" value="GGL03802.1"/>
    <property type="molecule type" value="Genomic_DNA"/>
</dbReference>
<dbReference type="Proteomes" id="UP000645217">
    <property type="component" value="Unassembled WGS sequence"/>
</dbReference>
<evidence type="ECO:0000313" key="3">
    <source>
        <dbReference type="EMBL" id="GGL03802.1"/>
    </source>
</evidence>
<keyword evidence="2" id="KW-0732">Signal</keyword>
<comment type="caution">
    <text evidence="3">The sequence shown here is derived from an EMBL/GenBank/DDBJ whole genome shotgun (WGS) entry which is preliminary data.</text>
</comment>
<feature type="chain" id="PRO_5039183141" evidence="2">
    <location>
        <begin position="21"/>
        <end position="108"/>
    </location>
</feature>
<reference evidence="3" key="2">
    <citation type="submission" date="2020-09" db="EMBL/GenBank/DDBJ databases">
        <authorList>
            <person name="Sun Q."/>
            <person name="Ohkuma M."/>
        </authorList>
    </citation>
    <scope>NUCLEOTIDE SEQUENCE</scope>
    <source>
        <strain evidence="3">JCM 13064</strain>
    </source>
</reference>
<gene>
    <name evidence="3" type="ORF">GCM10007964_52360</name>
</gene>
<evidence type="ECO:0000313" key="4">
    <source>
        <dbReference type="Proteomes" id="UP000645217"/>
    </source>
</evidence>
<name>A0A917RE45_9ACTN</name>
<feature type="compositionally biased region" description="Polar residues" evidence="1">
    <location>
        <begin position="42"/>
        <end position="52"/>
    </location>
</feature>
<feature type="region of interest" description="Disordered" evidence="1">
    <location>
        <begin position="85"/>
        <end position="108"/>
    </location>
</feature>
<evidence type="ECO:0000256" key="2">
    <source>
        <dbReference type="SAM" id="SignalP"/>
    </source>
</evidence>
<feature type="signal peptide" evidence="2">
    <location>
        <begin position="1"/>
        <end position="20"/>
    </location>
</feature>
<keyword evidence="4" id="KW-1185">Reference proteome</keyword>
<sequence>MVVGLLLFALLLVASAPAWYGGDPDERHVNVATELWAPAWAEQSSTAPSMSARTPEHPPSRVPFAAPPVADQAGRQLPLWHAWHDPAAGFTPQDAARRPVGSRSPPSA</sequence>
<proteinExistence type="predicted"/>
<protein>
    <submittedName>
        <fullName evidence="3">Uncharacterized protein</fullName>
    </submittedName>
</protein>
<feature type="region of interest" description="Disordered" evidence="1">
    <location>
        <begin position="42"/>
        <end position="67"/>
    </location>
</feature>